<feature type="compositionally biased region" description="Basic and acidic residues" evidence="1">
    <location>
        <begin position="33"/>
        <end position="56"/>
    </location>
</feature>
<evidence type="ECO:0000313" key="2">
    <source>
        <dbReference type="EMBL" id="MDC0668914.1"/>
    </source>
</evidence>
<evidence type="ECO:0000256" key="1">
    <source>
        <dbReference type="SAM" id="MobiDB-lite"/>
    </source>
</evidence>
<dbReference type="Proteomes" id="UP001217838">
    <property type="component" value="Unassembled WGS sequence"/>
</dbReference>
<dbReference type="SUPFAM" id="SSF49452">
    <property type="entry name" value="Starch-binding domain-like"/>
    <property type="match status" value="1"/>
</dbReference>
<dbReference type="InterPro" id="IPR015943">
    <property type="entry name" value="WD40/YVTN_repeat-like_dom_sf"/>
</dbReference>
<dbReference type="SUPFAM" id="SSF63829">
    <property type="entry name" value="Calcium-dependent phosphotriesterase"/>
    <property type="match status" value="2"/>
</dbReference>
<protein>
    <submittedName>
        <fullName evidence="2">Carboxypeptidase-like regulatory domain-containing protein</fullName>
    </submittedName>
</protein>
<dbReference type="Gene3D" id="2.130.10.10">
    <property type="entry name" value="YVTN repeat-like/Quinoprotein amine dehydrogenase"/>
    <property type="match status" value="1"/>
</dbReference>
<proteinExistence type="predicted"/>
<dbReference type="InterPro" id="IPR013784">
    <property type="entry name" value="Carb-bd-like_fold"/>
</dbReference>
<organism evidence="2 3">
    <name type="scientific">Nannocystis radixulma</name>
    <dbReference type="NCBI Taxonomy" id="2995305"/>
    <lineage>
        <taxon>Bacteria</taxon>
        <taxon>Pseudomonadati</taxon>
        <taxon>Myxococcota</taxon>
        <taxon>Polyangia</taxon>
        <taxon>Nannocystales</taxon>
        <taxon>Nannocystaceae</taxon>
        <taxon>Nannocystis</taxon>
    </lineage>
</organism>
<dbReference type="RefSeq" id="WP_271998485.1">
    <property type="nucleotide sequence ID" value="NZ_JAQNDN010000005.1"/>
</dbReference>
<feature type="region of interest" description="Disordered" evidence="1">
    <location>
        <begin position="1"/>
        <end position="63"/>
    </location>
</feature>
<evidence type="ECO:0000313" key="3">
    <source>
        <dbReference type="Proteomes" id="UP001217838"/>
    </source>
</evidence>
<comment type="caution">
    <text evidence="2">The sequence shown here is derived from an EMBL/GenBank/DDBJ whole genome shotgun (WGS) entry which is preliminary data.</text>
</comment>
<accession>A0ABT5B475</accession>
<name>A0ABT5B475_9BACT</name>
<sequence length="482" mass="50054">MLAVPLLMLGCDGGQPAPTSETKKSAPPVPVEAKAEAKAEAKPDAKPEAKPDEKAEPAAVDKPAPAARLTITAGAPGPAFIAVEKKGIVRLDDGKFTPVTGADTGSFKRMKVGADGQVYAANYSQIGRIDNAGFTVVAGDGDARIPNSLSDYAVAGDGQIWGISYNAIDHFDGKAWTSEAATVLALGAEDYPQAVTVDRADKAWLASSQKLFVRDGEAWKPVDLKPAKARSPYYLSRLELAPDDSVYALGMDSVFHLVGAEPAKKLKLGGAGSYSEFSVSTAGDLALVDVDKVTATRPSDGKLRVLRSGKSFNKGSMWAVGADDSGRVWIGSDFGLSIVNADGSKTEFASGAAPEIAGEIKGILVLGSGPATLPGAGPVRKGGLKGTIAHPDDKPVADAPIEVCPNPGFIYTKTPCADQPVRFTGKTDAQGAWSFPEVPLGEYGVAVKVGGKWMTTLGFAMNSAMKEGEVHDIGLIKLADKK</sequence>
<keyword evidence="3" id="KW-1185">Reference proteome</keyword>
<reference evidence="2 3" key="1">
    <citation type="submission" date="2022-11" db="EMBL/GenBank/DDBJ databases">
        <title>Minimal conservation of predation-associated metabolite biosynthetic gene clusters underscores biosynthetic potential of Myxococcota including descriptions for ten novel species: Archangium lansinium sp. nov., Myxococcus landrumus sp. nov., Nannocystis bai.</title>
        <authorList>
            <person name="Ahearne A."/>
            <person name="Stevens C."/>
            <person name="Dowd S."/>
        </authorList>
    </citation>
    <scope>NUCLEOTIDE SEQUENCE [LARGE SCALE GENOMIC DNA]</scope>
    <source>
        <strain evidence="2 3">NCELM</strain>
    </source>
</reference>
<gene>
    <name evidence="2" type="ORF">POL58_14265</name>
</gene>
<dbReference type="EMBL" id="JAQNDN010000005">
    <property type="protein sequence ID" value="MDC0668914.1"/>
    <property type="molecule type" value="Genomic_DNA"/>
</dbReference>